<keyword evidence="3" id="KW-1185">Reference proteome</keyword>
<name>A0ABX2A677_9MICO</name>
<accession>A0ABX2A677</accession>
<evidence type="ECO:0000313" key="2">
    <source>
        <dbReference type="EMBL" id="NOV97111.1"/>
    </source>
</evidence>
<evidence type="ECO:0000313" key="3">
    <source>
        <dbReference type="Proteomes" id="UP000757540"/>
    </source>
</evidence>
<gene>
    <name evidence="2" type="ORF">HDG69_001686</name>
</gene>
<comment type="caution">
    <text evidence="2">The sequence shown here is derived from an EMBL/GenBank/DDBJ whole genome shotgun (WGS) entry which is preliminary data.</text>
</comment>
<evidence type="ECO:0000259" key="1">
    <source>
        <dbReference type="Pfam" id="PF02627"/>
    </source>
</evidence>
<dbReference type="InterPro" id="IPR003779">
    <property type="entry name" value="CMD-like"/>
</dbReference>
<feature type="domain" description="Carboxymuconolactone decarboxylase-like" evidence="1">
    <location>
        <begin position="33"/>
        <end position="104"/>
    </location>
</feature>
<dbReference type="Pfam" id="PF02627">
    <property type="entry name" value="CMD"/>
    <property type="match status" value="1"/>
</dbReference>
<dbReference type="PANTHER" id="PTHR35446">
    <property type="entry name" value="SI:CH211-175M2.5"/>
    <property type="match status" value="1"/>
</dbReference>
<sequence>MSELAERSTRPFMDKTMPEVWRAVVAFSVVTREAAEQGGLLAQESELIKVRASQLNGCSFCLDLHGREARQAGVPQQKLDVLASWRETGVFGDRERAVLAVAEAATVLPLDDRAAAELSGARVVLGDATFAAAEWVAVAINAFNRVSVLSGHPVRPRDADGGLVR</sequence>
<dbReference type="Proteomes" id="UP000757540">
    <property type="component" value="Unassembled WGS sequence"/>
</dbReference>
<protein>
    <submittedName>
        <fullName evidence="2">AhpD family alkylhydroperoxidase</fullName>
    </submittedName>
</protein>
<proteinExistence type="predicted"/>
<dbReference type="NCBIfam" id="TIGR00778">
    <property type="entry name" value="ahpD_dom"/>
    <property type="match status" value="1"/>
</dbReference>
<reference evidence="2 3" key="1">
    <citation type="submission" date="2020-05" db="EMBL/GenBank/DDBJ databases">
        <title>Genomic Encyclopedia of Type Strains, Phase III (KMG-III): the genomes of soil and plant-associated and newly described type strains.</title>
        <authorList>
            <person name="Whitman W."/>
        </authorList>
    </citation>
    <scope>NUCLEOTIDE SEQUENCE [LARGE SCALE GENOMIC DNA]</scope>
    <source>
        <strain evidence="2 3">KCTC 19046</strain>
    </source>
</reference>
<dbReference type="RefSeq" id="WP_216645435.1">
    <property type="nucleotide sequence ID" value="NZ_BAAAML010000014.1"/>
</dbReference>
<dbReference type="InterPro" id="IPR004675">
    <property type="entry name" value="AhpD_core"/>
</dbReference>
<organism evidence="2 3">
    <name type="scientific">Isoptericola halotolerans</name>
    <dbReference type="NCBI Taxonomy" id="300560"/>
    <lineage>
        <taxon>Bacteria</taxon>
        <taxon>Bacillati</taxon>
        <taxon>Actinomycetota</taxon>
        <taxon>Actinomycetes</taxon>
        <taxon>Micrococcales</taxon>
        <taxon>Promicromonosporaceae</taxon>
        <taxon>Isoptericola</taxon>
    </lineage>
</organism>
<dbReference type="PANTHER" id="PTHR35446:SF2">
    <property type="entry name" value="CARBOXYMUCONOLACTONE DECARBOXYLASE-LIKE DOMAIN-CONTAINING PROTEIN"/>
    <property type="match status" value="1"/>
</dbReference>
<dbReference type="EMBL" id="JABEZU010000002">
    <property type="protein sequence ID" value="NOV97111.1"/>
    <property type="molecule type" value="Genomic_DNA"/>
</dbReference>